<gene>
    <name evidence="1" type="ORF">Forpe1208_v003737</name>
</gene>
<comment type="caution">
    <text evidence="1">The sequence shown here is derived from an EMBL/GenBank/DDBJ whole genome shotgun (WGS) entry which is preliminary data.</text>
</comment>
<dbReference type="EMBL" id="JAELUQ010000003">
    <property type="protein sequence ID" value="KAG7418301.1"/>
    <property type="molecule type" value="Genomic_DNA"/>
</dbReference>
<dbReference type="Proteomes" id="UP000694050">
    <property type="component" value="Unassembled WGS sequence"/>
</dbReference>
<reference evidence="1" key="1">
    <citation type="submission" date="2021-04" db="EMBL/GenBank/DDBJ databases">
        <title>First draft genome resource for Brassicaceae pathogens Fusarium oxysporum f. sp. raphani and Fusarium oxysporum f. sp. rapae.</title>
        <authorList>
            <person name="Asai S."/>
        </authorList>
    </citation>
    <scope>NUCLEOTIDE SEQUENCE</scope>
    <source>
        <strain evidence="1">Tf1208</strain>
    </source>
</reference>
<protein>
    <submittedName>
        <fullName evidence="1">Uncharacterized protein</fullName>
    </submittedName>
</protein>
<accession>A0A8J5P437</accession>
<sequence length="187" mass="21699">MELLTRPDIEKYIHGRMKTSSAFQDLRILEQDSVEKLEFGIIEKAECVFLWVFLILERLITTARDNNDLHAIWKEFTALQTGLENLYASMRRRMDHFLLEGASEIAPDSWMAINCHDPGEPQDYPTNNKTEGIVRALERRVAGHTGGMLQVRYDTWHSAYNHQRWARRIRSKSCSGIYSGLSIKTLQ</sequence>
<evidence type="ECO:0000313" key="1">
    <source>
        <dbReference type="EMBL" id="KAG7418301.1"/>
    </source>
</evidence>
<evidence type="ECO:0000313" key="2">
    <source>
        <dbReference type="Proteomes" id="UP000694050"/>
    </source>
</evidence>
<organism evidence="1 2">
    <name type="scientific">Fusarium oxysporum f. sp. rapae</name>
    <dbReference type="NCBI Taxonomy" id="485398"/>
    <lineage>
        <taxon>Eukaryota</taxon>
        <taxon>Fungi</taxon>
        <taxon>Dikarya</taxon>
        <taxon>Ascomycota</taxon>
        <taxon>Pezizomycotina</taxon>
        <taxon>Sordariomycetes</taxon>
        <taxon>Hypocreomycetidae</taxon>
        <taxon>Hypocreales</taxon>
        <taxon>Nectriaceae</taxon>
        <taxon>Fusarium</taxon>
        <taxon>Fusarium oxysporum species complex</taxon>
    </lineage>
</organism>
<dbReference type="AlphaFoldDB" id="A0A8J5P437"/>
<proteinExistence type="predicted"/>
<name>A0A8J5P437_FUSOX</name>